<dbReference type="AlphaFoldDB" id="A0A1N7Q102"/>
<proteinExistence type="predicted"/>
<evidence type="ECO:0000313" key="2">
    <source>
        <dbReference type="Proteomes" id="UP000186684"/>
    </source>
</evidence>
<name>A0A1N7Q102_9RHOB</name>
<dbReference type="EMBL" id="FTOQ01000024">
    <property type="protein sequence ID" value="SIT16491.1"/>
    <property type="molecule type" value="Genomic_DNA"/>
</dbReference>
<gene>
    <name evidence="1" type="ORF">SAMN05421759_12413</name>
</gene>
<accession>A0A1N7Q102</accession>
<keyword evidence="2" id="KW-1185">Reference proteome</keyword>
<reference evidence="2" key="1">
    <citation type="submission" date="2017-01" db="EMBL/GenBank/DDBJ databases">
        <authorList>
            <person name="Varghese N."/>
            <person name="Submissions S."/>
        </authorList>
    </citation>
    <scope>NUCLEOTIDE SEQUENCE [LARGE SCALE GENOMIC DNA]</scope>
    <source>
        <strain evidence="2">DSM 29430</strain>
    </source>
</reference>
<organism evidence="1 2">
    <name type="scientific">Roseivivax lentus</name>
    <dbReference type="NCBI Taxonomy" id="633194"/>
    <lineage>
        <taxon>Bacteria</taxon>
        <taxon>Pseudomonadati</taxon>
        <taxon>Pseudomonadota</taxon>
        <taxon>Alphaproteobacteria</taxon>
        <taxon>Rhodobacterales</taxon>
        <taxon>Roseobacteraceae</taxon>
        <taxon>Roseivivax</taxon>
    </lineage>
</organism>
<evidence type="ECO:0000313" key="1">
    <source>
        <dbReference type="EMBL" id="SIT16491.1"/>
    </source>
</evidence>
<dbReference type="Proteomes" id="UP000186684">
    <property type="component" value="Unassembled WGS sequence"/>
</dbReference>
<sequence length="52" mass="6216">MTNPNPFKWFKTSPEIIRLAVMLYVRFPLSLRNVEDLLHERGVDVSHETVRY</sequence>
<protein>
    <submittedName>
        <fullName evidence="1">Putative transposase</fullName>
    </submittedName>
</protein>